<keyword evidence="5" id="KW-0812">Transmembrane</keyword>
<evidence type="ECO:0000313" key="7">
    <source>
        <dbReference type="EMBL" id="CAE8591129.1"/>
    </source>
</evidence>
<keyword evidence="8" id="KW-1185">Reference proteome</keyword>
<organism evidence="7 8">
    <name type="scientific">Polarella glacialis</name>
    <name type="common">Dinoflagellate</name>
    <dbReference type="NCBI Taxonomy" id="89957"/>
    <lineage>
        <taxon>Eukaryota</taxon>
        <taxon>Sar</taxon>
        <taxon>Alveolata</taxon>
        <taxon>Dinophyceae</taxon>
        <taxon>Suessiales</taxon>
        <taxon>Suessiaceae</taxon>
        <taxon>Polarella</taxon>
    </lineage>
</organism>
<sequence>MLSACQQTVGGPKEHFERLRGWHCRLLHFLSLLLVAWCIVCLVRISLRPPCSASVDFEQQRQELDEACSFLTFAFVAPMVNSGPLLLAGLFAHRALCLRRLLAEKQQDRAALAAVSELVREGAGISQKALAQWCPSHTFGSNNPSMPSETPSTLTISAGRFENCTICLEDVVGGQDRVRDLPCRHVFHVECIDRWLRTSQKCPMCCHANLLQAAAAARSSGQAGSDIAPSREQEFLEPQDLRVLR</sequence>
<reference evidence="7" key="1">
    <citation type="submission" date="2021-02" db="EMBL/GenBank/DDBJ databases">
        <authorList>
            <person name="Dougan E. K."/>
            <person name="Rhodes N."/>
            <person name="Thang M."/>
            <person name="Chan C."/>
        </authorList>
    </citation>
    <scope>NUCLEOTIDE SEQUENCE</scope>
</reference>
<dbReference type="PANTHER" id="PTHR45931:SF3">
    <property type="entry name" value="RING ZINC FINGER-CONTAINING PROTEIN"/>
    <property type="match status" value="1"/>
</dbReference>
<accession>A0A813DZK0</accession>
<dbReference type="InterPro" id="IPR051834">
    <property type="entry name" value="RING_finger_E3_ligase"/>
</dbReference>
<proteinExistence type="predicted"/>
<dbReference type="Gene3D" id="3.30.40.10">
    <property type="entry name" value="Zinc/RING finger domain, C3HC4 (zinc finger)"/>
    <property type="match status" value="1"/>
</dbReference>
<dbReference type="OrthoDB" id="1302410at2759"/>
<dbReference type="AlphaFoldDB" id="A0A813DZK0"/>
<protein>
    <recommendedName>
        <fullName evidence="6">RING-type domain-containing protein</fullName>
    </recommendedName>
</protein>
<keyword evidence="5" id="KW-0472">Membrane</keyword>
<evidence type="ECO:0000256" key="3">
    <source>
        <dbReference type="ARBA" id="ARBA00022833"/>
    </source>
</evidence>
<gene>
    <name evidence="7" type="ORF">PGLA1383_LOCUS9819</name>
</gene>
<feature type="domain" description="RING-type" evidence="6">
    <location>
        <begin position="164"/>
        <end position="205"/>
    </location>
</feature>
<dbReference type="GO" id="GO:0005634">
    <property type="term" value="C:nucleus"/>
    <property type="evidence" value="ECO:0007669"/>
    <property type="project" value="TreeGrafter"/>
</dbReference>
<feature type="transmembrane region" description="Helical" evidence="5">
    <location>
        <begin position="26"/>
        <end position="47"/>
    </location>
</feature>
<dbReference type="Pfam" id="PF13639">
    <property type="entry name" value="zf-RING_2"/>
    <property type="match status" value="1"/>
</dbReference>
<dbReference type="Proteomes" id="UP000654075">
    <property type="component" value="Unassembled WGS sequence"/>
</dbReference>
<dbReference type="InterPro" id="IPR013083">
    <property type="entry name" value="Znf_RING/FYVE/PHD"/>
</dbReference>
<dbReference type="SMART" id="SM00184">
    <property type="entry name" value="RING"/>
    <property type="match status" value="1"/>
</dbReference>
<evidence type="ECO:0000256" key="1">
    <source>
        <dbReference type="ARBA" id="ARBA00022723"/>
    </source>
</evidence>
<dbReference type="EMBL" id="CAJNNV010004712">
    <property type="protein sequence ID" value="CAE8591129.1"/>
    <property type="molecule type" value="Genomic_DNA"/>
</dbReference>
<dbReference type="PROSITE" id="PS50089">
    <property type="entry name" value="ZF_RING_2"/>
    <property type="match status" value="1"/>
</dbReference>
<name>A0A813DZK0_POLGL</name>
<evidence type="ECO:0000259" key="6">
    <source>
        <dbReference type="PROSITE" id="PS50089"/>
    </source>
</evidence>
<dbReference type="GO" id="GO:0008270">
    <property type="term" value="F:zinc ion binding"/>
    <property type="evidence" value="ECO:0007669"/>
    <property type="project" value="UniProtKB-KW"/>
</dbReference>
<comment type="caution">
    <text evidence="7">The sequence shown here is derived from an EMBL/GenBank/DDBJ whole genome shotgun (WGS) entry which is preliminary data.</text>
</comment>
<dbReference type="GO" id="GO:0006511">
    <property type="term" value="P:ubiquitin-dependent protein catabolic process"/>
    <property type="evidence" value="ECO:0007669"/>
    <property type="project" value="TreeGrafter"/>
</dbReference>
<evidence type="ECO:0000256" key="5">
    <source>
        <dbReference type="SAM" id="Phobius"/>
    </source>
</evidence>
<keyword evidence="2 4" id="KW-0863">Zinc-finger</keyword>
<keyword evidence="5" id="KW-1133">Transmembrane helix</keyword>
<keyword evidence="3" id="KW-0862">Zinc</keyword>
<dbReference type="PANTHER" id="PTHR45931">
    <property type="entry name" value="SI:CH211-59O9.10"/>
    <property type="match status" value="1"/>
</dbReference>
<evidence type="ECO:0000256" key="2">
    <source>
        <dbReference type="ARBA" id="ARBA00022771"/>
    </source>
</evidence>
<evidence type="ECO:0000256" key="4">
    <source>
        <dbReference type="PROSITE-ProRule" id="PRU00175"/>
    </source>
</evidence>
<dbReference type="GO" id="GO:0061630">
    <property type="term" value="F:ubiquitin protein ligase activity"/>
    <property type="evidence" value="ECO:0007669"/>
    <property type="project" value="TreeGrafter"/>
</dbReference>
<dbReference type="SUPFAM" id="SSF57850">
    <property type="entry name" value="RING/U-box"/>
    <property type="match status" value="1"/>
</dbReference>
<keyword evidence="1" id="KW-0479">Metal-binding</keyword>
<evidence type="ECO:0000313" key="8">
    <source>
        <dbReference type="Proteomes" id="UP000654075"/>
    </source>
</evidence>
<dbReference type="InterPro" id="IPR001841">
    <property type="entry name" value="Znf_RING"/>
</dbReference>
<feature type="transmembrane region" description="Helical" evidence="5">
    <location>
        <begin position="67"/>
        <end position="92"/>
    </location>
</feature>